<gene>
    <name evidence="2" type="ORF">SAMN05421782_102161</name>
</gene>
<comment type="caution">
    <text evidence="2">The sequence shown here is derived from an EMBL/GenBank/DDBJ whole genome shotgun (WGS) entry which is preliminary data.</text>
</comment>
<organism evidence="2 3">
    <name type="scientific">Listeria ivanovii</name>
    <dbReference type="NCBI Taxonomy" id="1638"/>
    <lineage>
        <taxon>Bacteria</taxon>
        <taxon>Bacillati</taxon>
        <taxon>Bacillota</taxon>
        <taxon>Bacilli</taxon>
        <taxon>Bacillales</taxon>
        <taxon>Listeriaceae</taxon>
        <taxon>Listeria</taxon>
    </lineage>
</organism>
<dbReference type="AlphaFoldDB" id="A0AAX2DLV4"/>
<name>A0AAX2DLV4_LISIV</name>
<accession>A0AAX2DLV4</accession>
<dbReference type="EMBL" id="FNMX01000002">
    <property type="protein sequence ID" value="SDW24569.1"/>
    <property type="molecule type" value="Genomic_DNA"/>
</dbReference>
<reference evidence="2 3" key="1">
    <citation type="submission" date="2016-10" db="EMBL/GenBank/DDBJ databases">
        <authorList>
            <person name="Varghese N."/>
            <person name="Submissions S."/>
        </authorList>
    </citation>
    <scope>NUCLEOTIDE SEQUENCE [LARGE SCALE GENOMIC DNA]</scope>
    <source>
        <strain evidence="2 3">ATCC 49954</strain>
    </source>
</reference>
<dbReference type="Proteomes" id="UP000183610">
    <property type="component" value="Unassembled WGS sequence"/>
</dbReference>
<evidence type="ECO:0000256" key="1">
    <source>
        <dbReference type="SAM" id="Phobius"/>
    </source>
</evidence>
<proteinExistence type="predicted"/>
<protein>
    <submittedName>
        <fullName evidence="2">Uncharacterized protein</fullName>
    </submittedName>
</protein>
<feature type="transmembrane region" description="Helical" evidence="1">
    <location>
        <begin position="110"/>
        <end position="133"/>
    </location>
</feature>
<keyword evidence="1" id="KW-0812">Transmembrane</keyword>
<keyword evidence="1" id="KW-0472">Membrane</keyword>
<evidence type="ECO:0000313" key="2">
    <source>
        <dbReference type="EMBL" id="SDW24569.1"/>
    </source>
</evidence>
<sequence>MLPCSMVSFRGITSKLTPKISARRHRRSFTKTERASFNVQEYVLAKTIRTEKSKCTIILYEVIYASFKQLKQAIEDGDTLATIILELTQNLVVVLLVSRTDNRIKIPTRFLRSVFGLIFGPHYNLVFPTFLVIRQNKTS</sequence>
<evidence type="ECO:0000313" key="3">
    <source>
        <dbReference type="Proteomes" id="UP000183610"/>
    </source>
</evidence>
<keyword evidence="1" id="KW-1133">Transmembrane helix</keyword>